<feature type="transmembrane region" description="Helical" evidence="10">
    <location>
        <begin position="131"/>
        <end position="148"/>
    </location>
</feature>
<dbReference type="NCBIfam" id="TIGR00797">
    <property type="entry name" value="matE"/>
    <property type="match status" value="1"/>
</dbReference>
<sequence length="469" mass="50468">MQKTHASGGMRELLAVALPMVVSNSCETMMMFANRVFLSWVHPEFMSAAMGGGLTAFMFMTFFIGLTGYSTALVAQHLGAGQPRRCPAVVSQALLISLAAYPLLLFCLPLGHRMFDAARLAPEQVGPQREYFNILMYGALLGLLRNSLSGFFSGIGRTRVVMIATGLAMAVSVAVSYTLIFGHFGLPALGIRGAALGTLAGSFTGAAILAGVYFGAANRREFGVEARVRFDAPLMRRLLRFGAPSGLEFFLNIMAFNFLVQTFHSYGVSEAAAMTIAFSWDMVSFVPLLGVNIGVISLVGRYMGARDPDTAHKATLSGFKLALTYSAVTFALFSLLPHPLVDLFRTRQDAAAFAEVRPLAVFMVRLVALYVMADAVGIVFGGALRGAGDTFRTMLLSVSGHWVLALAGFLMVRVLHAPPRLTWAVVVALVICLGGVLYLRYRSGHWRRIRVVESAPEAVAPGVVFSDPA</sequence>
<organism evidence="11 12">
    <name type="scientific">Eiseniibacteriota bacterium</name>
    <dbReference type="NCBI Taxonomy" id="2212470"/>
    <lineage>
        <taxon>Bacteria</taxon>
        <taxon>Candidatus Eiseniibacteriota</taxon>
    </lineage>
</organism>
<feature type="transmembrane region" description="Helical" evidence="10">
    <location>
        <begin position="360"/>
        <end position="383"/>
    </location>
</feature>
<dbReference type="PANTHER" id="PTHR43298:SF2">
    <property type="entry name" value="FMN_FAD EXPORTER YEEO-RELATED"/>
    <property type="match status" value="1"/>
</dbReference>
<keyword evidence="7" id="KW-0406">Ion transport</keyword>
<dbReference type="EMBL" id="VGIY01000009">
    <property type="protein sequence ID" value="MBM3316375.1"/>
    <property type="molecule type" value="Genomic_DNA"/>
</dbReference>
<dbReference type="GO" id="GO:0005886">
    <property type="term" value="C:plasma membrane"/>
    <property type="evidence" value="ECO:0007669"/>
    <property type="project" value="UniProtKB-SubCell"/>
</dbReference>
<evidence type="ECO:0000313" key="12">
    <source>
        <dbReference type="Proteomes" id="UP000748308"/>
    </source>
</evidence>
<dbReference type="GO" id="GO:0015297">
    <property type="term" value="F:antiporter activity"/>
    <property type="evidence" value="ECO:0007669"/>
    <property type="project" value="UniProtKB-KW"/>
</dbReference>
<evidence type="ECO:0000256" key="7">
    <source>
        <dbReference type="ARBA" id="ARBA00023065"/>
    </source>
</evidence>
<dbReference type="AlphaFoldDB" id="A0A937X743"/>
<feature type="transmembrane region" description="Helical" evidence="10">
    <location>
        <begin position="321"/>
        <end position="340"/>
    </location>
</feature>
<accession>A0A937X743</accession>
<feature type="transmembrane region" description="Helical" evidence="10">
    <location>
        <begin position="238"/>
        <end position="260"/>
    </location>
</feature>
<feature type="transmembrane region" description="Helical" evidence="10">
    <location>
        <begin position="12"/>
        <end position="33"/>
    </location>
</feature>
<evidence type="ECO:0000256" key="10">
    <source>
        <dbReference type="SAM" id="Phobius"/>
    </source>
</evidence>
<gene>
    <name evidence="11" type="ORF">FJY75_00840</name>
</gene>
<comment type="caution">
    <text evidence="11">The sequence shown here is derived from an EMBL/GenBank/DDBJ whole genome shotgun (WGS) entry which is preliminary data.</text>
</comment>
<evidence type="ECO:0000313" key="11">
    <source>
        <dbReference type="EMBL" id="MBM3316375.1"/>
    </source>
</evidence>
<feature type="transmembrane region" description="Helical" evidence="10">
    <location>
        <begin position="395"/>
        <end position="415"/>
    </location>
</feature>
<evidence type="ECO:0000256" key="4">
    <source>
        <dbReference type="ARBA" id="ARBA00022475"/>
    </source>
</evidence>
<reference evidence="11" key="1">
    <citation type="submission" date="2019-03" db="EMBL/GenBank/DDBJ databases">
        <title>Lake Tanganyika Metagenome-Assembled Genomes (MAGs).</title>
        <authorList>
            <person name="Tran P."/>
        </authorList>
    </citation>
    <scope>NUCLEOTIDE SEQUENCE</scope>
    <source>
        <strain evidence="11">M_DeepCast_400m_m2_100</strain>
    </source>
</reference>
<dbReference type="PANTHER" id="PTHR43298">
    <property type="entry name" value="MULTIDRUG RESISTANCE PROTEIN NORM-RELATED"/>
    <property type="match status" value="1"/>
</dbReference>
<evidence type="ECO:0000256" key="9">
    <source>
        <dbReference type="ARBA" id="ARBA00031636"/>
    </source>
</evidence>
<evidence type="ECO:0000256" key="6">
    <source>
        <dbReference type="ARBA" id="ARBA00022989"/>
    </source>
</evidence>
<feature type="transmembrane region" description="Helical" evidence="10">
    <location>
        <begin position="89"/>
        <end position="111"/>
    </location>
</feature>
<dbReference type="Proteomes" id="UP000748308">
    <property type="component" value="Unassembled WGS sequence"/>
</dbReference>
<feature type="transmembrane region" description="Helical" evidence="10">
    <location>
        <begin position="272"/>
        <end position="300"/>
    </location>
</feature>
<dbReference type="GO" id="GO:0042910">
    <property type="term" value="F:xenobiotic transmembrane transporter activity"/>
    <property type="evidence" value="ECO:0007669"/>
    <property type="project" value="InterPro"/>
</dbReference>
<name>A0A937X743_UNCEI</name>
<dbReference type="CDD" id="cd13133">
    <property type="entry name" value="MATE_like_7"/>
    <property type="match status" value="1"/>
</dbReference>
<evidence type="ECO:0000256" key="8">
    <source>
        <dbReference type="ARBA" id="ARBA00023136"/>
    </source>
</evidence>
<feature type="transmembrane region" description="Helical" evidence="10">
    <location>
        <begin position="194"/>
        <end position="217"/>
    </location>
</feature>
<keyword evidence="4" id="KW-1003">Cell membrane</keyword>
<keyword evidence="8 10" id="KW-0472">Membrane</keyword>
<keyword evidence="6 10" id="KW-1133">Transmembrane helix</keyword>
<keyword evidence="2" id="KW-0813">Transport</keyword>
<dbReference type="GO" id="GO:0006811">
    <property type="term" value="P:monoatomic ion transport"/>
    <property type="evidence" value="ECO:0007669"/>
    <property type="project" value="UniProtKB-KW"/>
</dbReference>
<keyword evidence="5 10" id="KW-0812">Transmembrane</keyword>
<feature type="transmembrane region" description="Helical" evidence="10">
    <location>
        <begin position="160"/>
        <end position="182"/>
    </location>
</feature>
<feature type="transmembrane region" description="Helical" evidence="10">
    <location>
        <begin position="421"/>
        <end position="441"/>
    </location>
</feature>
<evidence type="ECO:0000256" key="5">
    <source>
        <dbReference type="ARBA" id="ARBA00022692"/>
    </source>
</evidence>
<feature type="transmembrane region" description="Helical" evidence="10">
    <location>
        <begin position="45"/>
        <end position="69"/>
    </location>
</feature>
<dbReference type="Pfam" id="PF01554">
    <property type="entry name" value="MatE"/>
    <property type="match status" value="2"/>
</dbReference>
<dbReference type="InterPro" id="IPR050222">
    <property type="entry name" value="MATE_MdtK"/>
</dbReference>
<proteinExistence type="predicted"/>
<protein>
    <recommendedName>
        <fullName evidence="9">Multidrug-efflux transporter</fullName>
    </recommendedName>
</protein>
<dbReference type="InterPro" id="IPR002528">
    <property type="entry name" value="MATE_fam"/>
</dbReference>
<dbReference type="PIRSF" id="PIRSF006603">
    <property type="entry name" value="DinF"/>
    <property type="match status" value="1"/>
</dbReference>
<comment type="subcellular location">
    <subcellularLocation>
        <location evidence="1">Cell membrane</location>
        <topology evidence="1">Multi-pass membrane protein</topology>
    </subcellularLocation>
</comment>
<keyword evidence="3" id="KW-0050">Antiport</keyword>
<evidence type="ECO:0000256" key="3">
    <source>
        <dbReference type="ARBA" id="ARBA00022449"/>
    </source>
</evidence>
<evidence type="ECO:0000256" key="1">
    <source>
        <dbReference type="ARBA" id="ARBA00004651"/>
    </source>
</evidence>
<evidence type="ECO:0000256" key="2">
    <source>
        <dbReference type="ARBA" id="ARBA00022448"/>
    </source>
</evidence>
<dbReference type="InterPro" id="IPR048279">
    <property type="entry name" value="MdtK-like"/>
</dbReference>